<dbReference type="EMBL" id="CAJNDS010002135">
    <property type="protein sequence ID" value="CAE7346114.1"/>
    <property type="molecule type" value="Genomic_DNA"/>
</dbReference>
<evidence type="ECO:0000259" key="1">
    <source>
        <dbReference type="Pfam" id="PF00899"/>
    </source>
</evidence>
<dbReference type="GO" id="GO:0008641">
    <property type="term" value="F:ubiquitin-like modifier activating enzyme activity"/>
    <property type="evidence" value="ECO:0007669"/>
    <property type="project" value="InterPro"/>
</dbReference>
<dbReference type="InterPro" id="IPR035985">
    <property type="entry name" value="Ubiquitin-activating_enz"/>
</dbReference>
<dbReference type="GO" id="GO:0061504">
    <property type="term" value="P:cyclic threonylcarbamoyladenosine biosynthetic process"/>
    <property type="evidence" value="ECO:0007669"/>
    <property type="project" value="TreeGrafter"/>
</dbReference>
<accession>A0A812P1H2</accession>
<comment type="caution">
    <text evidence="2">The sequence shown here is derived from an EMBL/GenBank/DDBJ whole genome shotgun (WGS) entry which is preliminary data.</text>
</comment>
<dbReference type="Proteomes" id="UP000604046">
    <property type="component" value="Unassembled WGS sequence"/>
</dbReference>
<evidence type="ECO:0000313" key="3">
    <source>
        <dbReference type="Proteomes" id="UP000604046"/>
    </source>
</evidence>
<proteinExistence type="predicted"/>
<dbReference type="InterPro" id="IPR045886">
    <property type="entry name" value="ThiF/MoeB/HesA"/>
</dbReference>
<dbReference type="OrthoDB" id="10265862at2759"/>
<reference evidence="2" key="1">
    <citation type="submission" date="2021-02" db="EMBL/GenBank/DDBJ databases">
        <authorList>
            <person name="Dougan E. K."/>
            <person name="Rhodes N."/>
            <person name="Thang M."/>
            <person name="Chan C."/>
        </authorList>
    </citation>
    <scope>NUCLEOTIDE SEQUENCE</scope>
</reference>
<dbReference type="SUPFAM" id="SSF69572">
    <property type="entry name" value="Activating enzymes of the ubiquitin-like proteins"/>
    <property type="match status" value="1"/>
</dbReference>
<dbReference type="PANTHER" id="PTHR43267:SF1">
    <property type="entry name" value="TRNA THREONYLCARBAMOYLADENOSINE DEHYDRATASE"/>
    <property type="match status" value="1"/>
</dbReference>
<evidence type="ECO:0000313" key="2">
    <source>
        <dbReference type="EMBL" id="CAE7346114.1"/>
    </source>
</evidence>
<dbReference type="InterPro" id="IPR000594">
    <property type="entry name" value="ThiF_NAD_FAD-bd"/>
</dbReference>
<dbReference type="Pfam" id="PF00899">
    <property type="entry name" value="ThiF"/>
    <property type="match status" value="1"/>
</dbReference>
<dbReference type="GO" id="GO:0061503">
    <property type="term" value="F:tRNA threonylcarbamoyladenosine dehydratase"/>
    <property type="evidence" value="ECO:0007669"/>
    <property type="project" value="TreeGrafter"/>
</dbReference>
<dbReference type="Gene3D" id="3.40.50.720">
    <property type="entry name" value="NAD(P)-binding Rossmann-like Domain"/>
    <property type="match status" value="1"/>
</dbReference>
<organism evidence="2 3">
    <name type="scientific">Symbiodinium natans</name>
    <dbReference type="NCBI Taxonomy" id="878477"/>
    <lineage>
        <taxon>Eukaryota</taxon>
        <taxon>Sar</taxon>
        <taxon>Alveolata</taxon>
        <taxon>Dinophyceae</taxon>
        <taxon>Suessiales</taxon>
        <taxon>Symbiodiniaceae</taxon>
        <taxon>Symbiodinium</taxon>
    </lineage>
</organism>
<dbReference type="PANTHER" id="PTHR43267">
    <property type="entry name" value="TRNA THREONYLCARBAMOYLADENOSINE DEHYDRATASE"/>
    <property type="match status" value="1"/>
</dbReference>
<keyword evidence="3" id="KW-1185">Reference proteome</keyword>
<name>A0A812P1H2_9DINO</name>
<dbReference type="AlphaFoldDB" id="A0A812P1H2"/>
<gene>
    <name evidence="2" type="primary">tcdA</name>
    <name evidence="2" type="ORF">SNAT2548_LOCUS18156</name>
</gene>
<feature type="domain" description="THIF-type NAD/FAD binding fold" evidence="1">
    <location>
        <begin position="51"/>
        <end position="198"/>
    </location>
</feature>
<dbReference type="CDD" id="cd00755">
    <property type="entry name" value="YgdL_like"/>
    <property type="match status" value="1"/>
</dbReference>
<sequence length="327" mass="35253">MFLRSVAGTLPGFLPPVPVAPAKGRCVRRAAGTDEEAELRELRFRGVALLLGATALRRLQRAHAAVLGLGGVGSWVVEALARSGLGGLTLVDMDDICISNTNRQLHTLGQTVGRPKAEVLAERVREINPDCVVDVVQDFFVSETESLILDRRRFDVVVDAIDGVANKCQLIHGCRTRQIPVVVSGGLGGKVDPTLFREEDMTRVEGDGLTRRVRNTLRQRYGYPAGSRKKKKWGIPVVFSPEPPQFYGPTASQAPKGRKTCDTSYGTFCPAAGAQGFALAAAALRFGPQLERLQGLGRGGEYLCSNCSSLYEGSRPPEFQNFKGSGG</sequence>
<protein>
    <submittedName>
        <fullName evidence="2">TcdA protein</fullName>
    </submittedName>
</protein>